<comment type="caution">
    <text evidence="8">The sequence shown here is derived from an EMBL/GenBank/DDBJ whole genome shotgun (WGS) entry which is preliminary data.</text>
</comment>
<dbReference type="Pfam" id="PF01642">
    <property type="entry name" value="MM_CoA_mutase"/>
    <property type="match status" value="1"/>
</dbReference>
<evidence type="ECO:0000259" key="7">
    <source>
        <dbReference type="PROSITE" id="PS51332"/>
    </source>
</evidence>
<keyword evidence="3" id="KW-0846">Cobalamin</keyword>
<keyword evidence="6" id="KW-0170">Cobalt</keyword>
<evidence type="ECO:0000256" key="3">
    <source>
        <dbReference type="ARBA" id="ARBA00022628"/>
    </source>
</evidence>
<dbReference type="GO" id="GO:0004494">
    <property type="term" value="F:methylmalonyl-CoA mutase activity"/>
    <property type="evidence" value="ECO:0007669"/>
    <property type="project" value="UniProtKB-EC"/>
</dbReference>
<dbReference type="Pfam" id="PF02310">
    <property type="entry name" value="B12-binding"/>
    <property type="match status" value="1"/>
</dbReference>
<dbReference type="FunFam" id="3.20.20.240:FF:000001">
    <property type="entry name" value="Probable methylmalonyl-coa mutase"/>
    <property type="match status" value="1"/>
</dbReference>
<keyword evidence="9" id="KW-1185">Reference proteome</keyword>
<dbReference type="InterPro" id="IPR006158">
    <property type="entry name" value="Cobalamin-bd"/>
</dbReference>
<gene>
    <name evidence="8" type="ORF">ACHAXA_001379</name>
</gene>
<evidence type="ECO:0000256" key="2">
    <source>
        <dbReference type="ARBA" id="ARBA00008465"/>
    </source>
</evidence>
<evidence type="ECO:0000256" key="5">
    <source>
        <dbReference type="ARBA" id="ARBA00023235"/>
    </source>
</evidence>
<dbReference type="InterPro" id="IPR006099">
    <property type="entry name" value="MeMalonylCoA_mutase_a/b_cat"/>
</dbReference>
<dbReference type="SUPFAM" id="SSF51703">
    <property type="entry name" value="Cobalamin (vitamin B12)-dependent enzymes"/>
    <property type="match status" value="1"/>
</dbReference>
<evidence type="ECO:0000256" key="4">
    <source>
        <dbReference type="ARBA" id="ARBA00022723"/>
    </source>
</evidence>
<dbReference type="EMBL" id="JALLPB020000276">
    <property type="protein sequence ID" value="KAL3811164.1"/>
    <property type="molecule type" value="Genomic_DNA"/>
</dbReference>
<evidence type="ECO:0000256" key="1">
    <source>
        <dbReference type="ARBA" id="ARBA00001922"/>
    </source>
</evidence>
<proteinExistence type="inferred from homology"/>
<dbReference type="InterPro" id="IPR036724">
    <property type="entry name" value="Cobalamin-bd_sf"/>
</dbReference>
<protein>
    <recommendedName>
        <fullName evidence="7">B12-binding domain-containing protein</fullName>
    </recommendedName>
</protein>
<dbReference type="GO" id="GO:0046872">
    <property type="term" value="F:metal ion binding"/>
    <property type="evidence" value="ECO:0007669"/>
    <property type="project" value="UniProtKB-KW"/>
</dbReference>
<dbReference type="GO" id="GO:0031419">
    <property type="term" value="F:cobalamin binding"/>
    <property type="evidence" value="ECO:0007669"/>
    <property type="project" value="UniProtKB-KW"/>
</dbReference>
<dbReference type="PANTHER" id="PTHR48101">
    <property type="entry name" value="METHYLMALONYL-COA MUTASE, MITOCHONDRIAL-RELATED"/>
    <property type="match status" value="1"/>
</dbReference>
<keyword evidence="4" id="KW-0479">Metal-binding</keyword>
<dbReference type="Gene3D" id="3.20.20.240">
    <property type="entry name" value="Methylmalonyl-CoA mutase"/>
    <property type="match status" value="1"/>
</dbReference>
<dbReference type="SUPFAM" id="SSF52242">
    <property type="entry name" value="Cobalamin (vitamin B12)-binding domain"/>
    <property type="match status" value="1"/>
</dbReference>
<organism evidence="8 9">
    <name type="scientific">Cyclostephanos tholiformis</name>
    <dbReference type="NCBI Taxonomy" id="382380"/>
    <lineage>
        <taxon>Eukaryota</taxon>
        <taxon>Sar</taxon>
        <taxon>Stramenopiles</taxon>
        <taxon>Ochrophyta</taxon>
        <taxon>Bacillariophyta</taxon>
        <taxon>Coscinodiscophyceae</taxon>
        <taxon>Thalassiosirophycidae</taxon>
        <taxon>Stephanodiscales</taxon>
        <taxon>Stephanodiscaceae</taxon>
        <taxon>Cyclostephanos</taxon>
    </lineage>
</organism>
<dbReference type="InterPro" id="IPR006159">
    <property type="entry name" value="Acid_CoA_mut_C"/>
</dbReference>
<comment type="cofactor">
    <cofactor evidence="1">
        <name>adenosylcob(III)alamin</name>
        <dbReference type="ChEBI" id="CHEBI:18408"/>
    </cofactor>
</comment>
<evidence type="ECO:0000256" key="6">
    <source>
        <dbReference type="ARBA" id="ARBA00023285"/>
    </source>
</evidence>
<accession>A0ABD3RDR0</accession>
<dbReference type="InterPro" id="IPR016176">
    <property type="entry name" value="Cbl-dep_enz_cat"/>
</dbReference>
<dbReference type="NCBIfam" id="TIGR00640">
    <property type="entry name" value="acid_CoA_mut_C"/>
    <property type="match status" value="1"/>
</dbReference>
<name>A0ABD3RDR0_9STRA</name>
<evidence type="ECO:0000313" key="8">
    <source>
        <dbReference type="EMBL" id="KAL3811164.1"/>
    </source>
</evidence>
<dbReference type="PROSITE" id="PS51332">
    <property type="entry name" value="B12_BINDING"/>
    <property type="match status" value="1"/>
</dbReference>
<dbReference type="NCBIfam" id="NF006944">
    <property type="entry name" value="PRK09426.1"/>
    <property type="match status" value="1"/>
</dbReference>
<dbReference type="NCBIfam" id="TIGR00641">
    <property type="entry name" value="acid_CoA_mut_N"/>
    <property type="match status" value="1"/>
</dbReference>
<feature type="domain" description="B12-binding" evidence="7">
    <location>
        <begin position="678"/>
        <end position="808"/>
    </location>
</feature>
<dbReference type="CDD" id="cd02071">
    <property type="entry name" value="MM_CoA_mut_B12_BD"/>
    <property type="match status" value="1"/>
</dbReference>
<dbReference type="Gene3D" id="3.40.50.280">
    <property type="entry name" value="Cobalamin-binding domain"/>
    <property type="match status" value="1"/>
</dbReference>
<dbReference type="Proteomes" id="UP001530377">
    <property type="component" value="Unassembled WGS sequence"/>
</dbReference>
<dbReference type="AlphaFoldDB" id="A0ABD3RDR0"/>
<keyword evidence="5" id="KW-0413">Isomerase</keyword>
<evidence type="ECO:0000313" key="9">
    <source>
        <dbReference type="Proteomes" id="UP001530377"/>
    </source>
</evidence>
<dbReference type="PANTHER" id="PTHR48101:SF4">
    <property type="entry name" value="METHYLMALONYL-COA MUTASE, MITOCHONDRIAL"/>
    <property type="match status" value="1"/>
</dbReference>
<comment type="similarity">
    <text evidence="2">Belongs to the methylmalonyl-CoA mutase family.</text>
</comment>
<reference evidence="8 9" key="1">
    <citation type="submission" date="2024-10" db="EMBL/GenBank/DDBJ databases">
        <title>Updated reference genomes for cyclostephanoid diatoms.</title>
        <authorList>
            <person name="Roberts W.R."/>
            <person name="Alverson A.J."/>
        </authorList>
    </citation>
    <scope>NUCLEOTIDE SEQUENCE [LARGE SCALE GENOMIC DNA]</scope>
    <source>
        <strain evidence="8 9">AJA228-03</strain>
    </source>
</reference>
<sequence>MYRRHVVANVASTDAIRLLFVKTSKPLSTIVDGECHRRRRGVADRPQHYSHTTATRFRFLSSSSSSSSSSLSSIPYAKPRNVELWEELATKELSRSKTTVDSLRVDRVTPEGIAIQPVYYDLNDPDPKMPGVKPYDRGPYATMYANRPWTVRQYAGFSTASESNSFYRANVAAGQQGLSVAFDLPTHRGYDSDHPRVVGDVGMAGVPIDSVEDMKALFDGIPLDSVSVSMTMNGAVLPIMAMYVQAAIEQQEELGSMSLFREGGGGTIARPSMERVVADIIGYTATHMPKFNSVSISGYHMQEAGADAALELGFTIADGLEYIRTAVNRAGLEVDDVAPRYSFFFGIGMNFYVEIAKLRAARRLWSTLVEKHFQPKDSRSLLLRTHCQTSGYTLTEQQGTHPGKTHRCSKPLNNIVRTTIEALAAVLGGTQSLHTNSYDEAIGLPTIQTARVARNTQLILQDEAGVCAVADPWGGSYMMESLTDELAEKAMCIIDEVEAAGGMTAYINSGMAKLRIEESATKKQGRIDSGQEVIVGVNKFRLDSKQEEGERQDVLRIDNSAVRLKQIDQLNELKSKRSDDQVSEALSALEASARLESSTSMGNNPYNLMALCIDAARVRCTLGEISLALEKAWGRHVPSSTIVQGAYGPSFTHSKKNESEYDLVLNEVKKFEQNEGRRPRILVAKMGQDGHDRGAKVIASGFSDLGFDVDIGPLFQTPEEVAMQALDADVHVIGISSQAAGHKTLLPALKLELEKRGADIVIVAGGVIPPQDYDFLLNESKSCSAIFGPGTRVTDAALDTLRLIEKKSK</sequence>
<dbReference type="InterPro" id="IPR006098">
    <property type="entry name" value="MMCoA_mutase_a_cat"/>
</dbReference>